<feature type="transmembrane region" description="Helical" evidence="8">
    <location>
        <begin position="342"/>
        <end position="363"/>
    </location>
</feature>
<feature type="transmembrane region" description="Helical" evidence="8">
    <location>
        <begin position="465"/>
        <end position="489"/>
    </location>
</feature>
<name>A0A167K9V0_METRR</name>
<keyword evidence="2" id="KW-0813">Transport</keyword>
<evidence type="ECO:0000313" key="9">
    <source>
        <dbReference type="EMBL" id="OAA51426.1"/>
    </source>
</evidence>
<feature type="transmembrane region" description="Helical" evidence="8">
    <location>
        <begin position="176"/>
        <end position="196"/>
    </location>
</feature>
<evidence type="ECO:0000256" key="7">
    <source>
        <dbReference type="SAM" id="MobiDB-lite"/>
    </source>
</evidence>
<keyword evidence="10" id="KW-1185">Reference proteome</keyword>
<comment type="subcellular location">
    <subcellularLocation>
        <location evidence="1">Membrane</location>
        <topology evidence="1">Multi-pass membrane protein</topology>
    </subcellularLocation>
</comment>
<dbReference type="FunFam" id="1.20.1250.20:FF:000064">
    <property type="entry name" value="MFS allantoate transporter"/>
    <property type="match status" value="1"/>
</dbReference>
<dbReference type="SUPFAM" id="SSF103473">
    <property type="entry name" value="MFS general substrate transporter"/>
    <property type="match status" value="1"/>
</dbReference>
<feature type="compositionally biased region" description="Basic and acidic residues" evidence="7">
    <location>
        <begin position="515"/>
        <end position="526"/>
    </location>
</feature>
<feature type="transmembrane region" description="Helical" evidence="8">
    <location>
        <begin position="433"/>
        <end position="453"/>
    </location>
</feature>
<dbReference type="EMBL" id="AZHC01000001">
    <property type="protein sequence ID" value="OAA51426.1"/>
    <property type="molecule type" value="Genomic_DNA"/>
</dbReference>
<feature type="transmembrane region" description="Helical" evidence="8">
    <location>
        <begin position="307"/>
        <end position="330"/>
    </location>
</feature>
<dbReference type="Pfam" id="PF07690">
    <property type="entry name" value="MFS_1"/>
    <property type="match status" value="1"/>
</dbReference>
<proteinExistence type="inferred from homology"/>
<organism evidence="9 10">
    <name type="scientific">Metarhizium rileyi (strain RCEF 4871)</name>
    <name type="common">Nomuraea rileyi</name>
    <dbReference type="NCBI Taxonomy" id="1649241"/>
    <lineage>
        <taxon>Eukaryota</taxon>
        <taxon>Fungi</taxon>
        <taxon>Dikarya</taxon>
        <taxon>Ascomycota</taxon>
        <taxon>Pezizomycotina</taxon>
        <taxon>Sordariomycetes</taxon>
        <taxon>Hypocreomycetidae</taxon>
        <taxon>Hypocreales</taxon>
        <taxon>Clavicipitaceae</taxon>
        <taxon>Metarhizium</taxon>
    </lineage>
</organism>
<dbReference type="GO" id="GO:0022857">
    <property type="term" value="F:transmembrane transporter activity"/>
    <property type="evidence" value="ECO:0007669"/>
    <property type="project" value="InterPro"/>
</dbReference>
<evidence type="ECO:0000256" key="3">
    <source>
        <dbReference type="ARBA" id="ARBA00022692"/>
    </source>
</evidence>
<keyword evidence="5 8" id="KW-0472">Membrane</keyword>
<reference evidence="9 10" key="1">
    <citation type="journal article" date="2016" name="Genome Biol. Evol.">
        <title>Divergent and convergent evolution of fungal pathogenicity.</title>
        <authorList>
            <person name="Shang Y."/>
            <person name="Xiao G."/>
            <person name="Zheng P."/>
            <person name="Cen K."/>
            <person name="Zhan S."/>
            <person name="Wang C."/>
        </authorList>
    </citation>
    <scope>NUCLEOTIDE SEQUENCE [LARGE SCALE GENOMIC DNA]</scope>
    <source>
        <strain evidence="9 10">RCEF 4871</strain>
    </source>
</reference>
<evidence type="ECO:0000256" key="5">
    <source>
        <dbReference type="ARBA" id="ARBA00023136"/>
    </source>
</evidence>
<dbReference type="OrthoDB" id="6730379at2759"/>
<dbReference type="Proteomes" id="UP000243498">
    <property type="component" value="Unassembled WGS sequence"/>
</dbReference>
<gene>
    <name evidence="9" type="ORF">NOR_00019</name>
</gene>
<dbReference type="GO" id="GO:0016020">
    <property type="term" value="C:membrane"/>
    <property type="evidence" value="ECO:0007669"/>
    <property type="project" value="UniProtKB-SubCell"/>
</dbReference>
<feature type="transmembrane region" description="Helical" evidence="8">
    <location>
        <begin position="238"/>
        <end position="258"/>
    </location>
</feature>
<evidence type="ECO:0000256" key="8">
    <source>
        <dbReference type="SAM" id="Phobius"/>
    </source>
</evidence>
<comment type="similarity">
    <text evidence="6">Belongs to the major facilitator superfamily. Allantoate permease family.</text>
</comment>
<evidence type="ECO:0000256" key="1">
    <source>
        <dbReference type="ARBA" id="ARBA00004141"/>
    </source>
</evidence>
<feature type="transmembrane region" description="Helical" evidence="8">
    <location>
        <begin position="402"/>
        <end position="421"/>
    </location>
</feature>
<evidence type="ECO:0000256" key="4">
    <source>
        <dbReference type="ARBA" id="ARBA00022989"/>
    </source>
</evidence>
<evidence type="ECO:0000313" key="10">
    <source>
        <dbReference type="Proteomes" id="UP000243498"/>
    </source>
</evidence>
<dbReference type="OMA" id="AVVQMWY"/>
<dbReference type="Gene3D" id="1.20.1250.20">
    <property type="entry name" value="MFS general substrate transporter like domains"/>
    <property type="match status" value="2"/>
</dbReference>
<keyword evidence="4 8" id="KW-1133">Transmembrane helix</keyword>
<dbReference type="InterPro" id="IPR036259">
    <property type="entry name" value="MFS_trans_sf"/>
</dbReference>
<dbReference type="AlphaFoldDB" id="A0A167K9V0"/>
<feature type="transmembrane region" description="Helical" evidence="8">
    <location>
        <begin position="208"/>
        <end position="226"/>
    </location>
</feature>
<feature type="transmembrane region" description="Helical" evidence="8">
    <location>
        <begin position="372"/>
        <end position="390"/>
    </location>
</feature>
<keyword evidence="3 8" id="KW-0812">Transmembrane</keyword>
<dbReference type="PANTHER" id="PTHR43791">
    <property type="entry name" value="PERMEASE-RELATED"/>
    <property type="match status" value="1"/>
</dbReference>
<dbReference type="PANTHER" id="PTHR43791:SF59">
    <property type="entry name" value="TRANSPORTER, PUTATIVE (AFU_ORTHOLOGUE AFUA_1G06550)-RELATED"/>
    <property type="match status" value="1"/>
</dbReference>
<protein>
    <submittedName>
        <fullName evidence="9">Allantoate permease</fullName>
    </submittedName>
</protein>
<dbReference type="InterPro" id="IPR011701">
    <property type="entry name" value="MFS"/>
</dbReference>
<evidence type="ECO:0000256" key="6">
    <source>
        <dbReference type="ARBA" id="ARBA00037968"/>
    </source>
</evidence>
<feature type="region of interest" description="Disordered" evidence="7">
    <location>
        <begin position="500"/>
        <end position="526"/>
    </location>
</feature>
<comment type="caution">
    <text evidence="9">The sequence shown here is derived from an EMBL/GenBank/DDBJ whole genome shotgun (WGS) entry which is preliminary data.</text>
</comment>
<accession>A0A167K9V0</accession>
<evidence type="ECO:0000256" key="2">
    <source>
        <dbReference type="ARBA" id="ARBA00022448"/>
    </source>
</evidence>
<sequence>MGTSGIESTDGIVLHQIQEPQTPKADADDISRAGHASATEHVQVVGRDKAAQFLKQAEHPVAVTPSANARVLRRIDWHILPIMLFVYCLQSLDKTTLSYASVFGLIEDTKLAGGEYSWLGSVVYLAQLVFQPLVAYSLVKLPVGKFCAAMVFFWGAVLCGMTGAKDFGALMGSRLLLGVFEASVAPTFIAIVQMWYRRQEQTSRNASWYAMLGVVNMLGSLLAYGLGHVNSSLKPYQVIFLFCGCITVAFSVVMFIFMPDSPMGAYFLSREDKFIAIERLRMNQMGIGSGVWKWDHVKECLVDPKTWLWFFLMLIISIPSGGISTFGPLIIQSFGFDDFTTILFNIPFGAVQVIATLGGAWLADRIKMKSPVLLLLCLPPVAGCAMLLAGGRGTSDRPVLLAGYYLISFYPGISPLLYSWSGQNTAGDTKRKATTGVLFIGASAGNVIGPQLFKPSERPRYDRGLRINLALFVAMAGLTILGMALIRALNARQAAKRRALGKSERITDPSMQKGAGRESEALNHAEASDTVGDKAFDDVTDLKNEDFIYVY</sequence>